<dbReference type="Pfam" id="PF17790">
    <property type="entry name" value="MG1"/>
    <property type="match status" value="1"/>
</dbReference>
<dbReference type="Pfam" id="PF07703">
    <property type="entry name" value="A2M_BRD"/>
    <property type="match status" value="1"/>
</dbReference>
<dbReference type="InterPro" id="IPR018933">
    <property type="entry name" value="Netrin_module_non-TIMP"/>
</dbReference>
<dbReference type="Pfam" id="PF17789">
    <property type="entry name" value="MG4"/>
    <property type="match status" value="1"/>
</dbReference>
<dbReference type="CDD" id="cd02896">
    <property type="entry name" value="complement_C3_C4_C5"/>
    <property type="match status" value="1"/>
</dbReference>
<dbReference type="InterPro" id="IPR050473">
    <property type="entry name" value="A2M/Complement_sys"/>
</dbReference>
<dbReference type="SUPFAM" id="SSF48239">
    <property type="entry name" value="Terpenoid cyclases/Protein prenyltransferases"/>
    <property type="match status" value="1"/>
</dbReference>
<proteinExistence type="inferred from homology"/>
<feature type="domain" description="NTR" evidence="11">
    <location>
        <begin position="1659"/>
        <end position="1805"/>
    </location>
</feature>
<evidence type="ECO:0000259" key="10">
    <source>
        <dbReference type="PROSITE" id="PS01178"/>
    </source>
</evidence>
<dbReference type="Gene3D" id="2.40.50.120">
    <property type="match status" value="1"/>
</dbReference>
<comment type="subcellular location">
    <subcellularLocation>
        <location evidence="1">Secreted</location>
    </subcellularLocation>
</comment>
<dbReference type="Proteomes" id="UP000752171">
    <property type="component" value="Unassembled WGS sequence"/>
</dbReference>
<evidence type="ECO:0000259" key="11">
    <source>
        <dbReference type="PROSITE" id="PS50189"/>
    </source>
</evidence>
<dbReference type="PROSITE" id="PS01178">
    <property type="entry name" value="ANAPHYLATOXIN_2"/>
    <property type="match status" value="1"/>
</dbReference>
<dbReference type="Gene3D" id="1.20.91.20">
    <property type="entry name" value="Anaphylotoxins (complement system)"/>
    <property type="match status" value="1"/>
</dbReference>
<dbReference type="SMART" id="SM00104">
    <property type="entry name" value="ANATO"/>
    <property type="match status" value="1"/>
</dbReference>
<dbReference type="InterPro" id="IPR001134">
    <property type="entry name" value="Netrin_domain"/>
</dbReference>
<dbReference type="Pfam" id="PF07678">
    <property type="entry name" value="TED_complement"/>
    <property type="match status" value="1"/>
</dbReference>
<dbReference type="SUPFAM" id="SSF49410">
    <property type="entry name" value="Alpha-macroglobulin receptor domain"/>
    <property type="match status" value="1"/>
</dbReference>
<dbReference type="GO" id="GO:0004867">
    <property type="term" value="F:serine-type endopeptidase inhibitor activity"/>
    <property type="evidence" value="ECO:0007669"/>
    <property type="project" value="UniProtKB-KW"/>
</dbReference>
<organism evidence="12 13">
    <name type="scientific">Astyanax mexicanus</name>
    <name type="common">Blind cave fish</name>
    <name type="synonym">Astyanax fasciatus mexicanus</name>
    <dbReference type="NCBI Taxonomy" id="7994"/>
    <lineage>
        <taxon>Eukaryota</taxon>
        <taxon>Metazoa</taxon>
        <taxon>Chordata</taxon>
        <taxon>Craniata</taxon>
        <taxon>Vertebrata</taxon>
        <taxon>Euteleostomi</taxon>
        <taxon>Actinopterygii</taxon>
        <taxon>Neopterygii</taxon>
        <taxon>Teleostei</taxon>
        <taxon>Ostariophysi</taxon>
        <taxon>Characiformes</taxon>
        <taxon>Characoidei</taxon>
        <taxon>Acestrorhamphidae</taxon>
        <taxon>Acestrorhamphinae</taxon>
        <taxon>Astyanax</taxon>
    </lineage>
</organism>
<evidence type="ECO:0000256" key="6">
    <source>
        <dbReference type="ARBA" id="ARBA00022900"/>
    </source>
</evidence>
<dbReference type="Pfam" id="PF00207">
    <property type="entry name" value="A2M"/>
    <property type="match status" value="1"/>
</dbReference>
<dbReference type="SMART" id="SM01360">
    <property type="entry name" value="A2M"/>
    <property type="match status" value="1"/>
</dbReference>
<keyword evidence="4" id="KW-0646">Protease inhibitor</keyword>
<dbReference type="PROSITE" id="PS50189">
    <property type="entry name" value="NTR"/>
    <property type="match status" value="1"/>
</dbReference>
<dbReference type="GO" id="GO:0005615">
    <property type="term" value="C:extracellular space"/>
    <property type="evidence" value="ECO:0007669"/>
    <property type="project" value="InterPro"/>
</dbReference>
<evidence type="ECO:0000256" key="3">
    <source>
        <dbReference type="ARBA" id="ARBA00022525"/>
    </source>
</evidence>
<gene>
    <name evidence="12" type="ORF">AMEX_G26115</name>
</gene>
<evidence type="ECO:0000256" key="4">
    <source>
        <dbReference type="ARBA" id="ARBA00022690"/>
    </source>
</evidence>
<dbReference type="InterPro" id="IPR041555">
    <property type="entry name" value="MG3"/>
</dbReference>
<evidence type="ECO:0000256" key="9">
    <source>
        <dbReference type="SAM" id="SignalP"/>
    </source>
</evidence>
<dbReference type="Gene3D" id="2.60.40.10">
    <property type="entry name" value="Immunoglobulins"/>
    <property type="match status" value="2"/>
</dbReference>
<evidence type="ECO:0000313" key="12">
    <source>
        <dbReference type="EMBL" id="KAG9261136.1"/>
    </source>
</evidence>
<dbReference type="PANTHER" id="PTHR11412:SF167">
    <property type="entry name" value="COMPLEMENT COMPONENT C3B, TANDEM DUPLICATE 1 ISOFORM X1-RELATED"/>
    <property type="match status" value="1"/>
</dbReference>
<dbReference type="SMART" id="SM01419">
    <property type="entry name" value="Thiol-ester_cl"/>
    <property type="match status" value="1"/>
</dbReference>
<dbReference type="InterPro" id="IPR000020">
    <property type="entry name" value="Anaphylatoxin/fibulin"/>
</dbReference>
<dbReference type="PANTHER" id="PTHR11412">
    <property type="entry name" value="MACROGLOBULIN / COMPLEMENT"/>
    <property type="match status" value="1"/>
</dbReference>
<dbReference type="InterPro" id="IPR011625">
    <property type="entry name" value="A2M_N_BRD"/>
</dbReference>
<dbReference type="CDD" id="cd00017">
    <property type="entry name" value="ANATO"/>
    <property type="match status" value="1"/>
</dbReference>
<dbReference type="FunFam" id="2.60.40.1930:FF:000001">
    <property type="entry name" value="CD109 isoform 3"/>
    <property type="match status" value="1"/>
</dbReference>
<protein>
    <submittedName>
        <fullName evidence="12">Complement C3-like</fullName>
    </submittedName>
</protein>
<dbReference type="SUPFAM" id="SSF47686">
    <property type="entry name" value="Anaphylotoxins (complement system)"/>
    <property type="match status" value="1"/>
</dbReference>
<keyword evidence="6" id="KW-0722">Serine protease inhibitor</keyword>
<dbReference type="Pfam" id="PF21308">
    <property type="entry name" value="C3_CUB2"/>
    <property type="match status" value="1"/>
</dbReference>
<feature type="chain" id="PRO_5035726028" evidence="9">
    <location>
        <begin position="20"/>
        <end position="1807"/>
    </location>
</feature>
<dbReference type="InterPro" id="IPR002890">
    <property type="entry name" value="MG2"/>
</dbReference>
<keyword evidence="3" id="KW-0964">Secreted</keyword>
<dbReference type="Gene3D" id="2.60.120.1540">
    <property type="match status" value="1"/>
</dbReference>
<comment type="similarity">
    <text evidence="2">Belongs to the protease inhibitor I39 (alpha-2-macroglobulin) family.</text>
</comment>
<dbReference type="InterPro" id="IPR048848">
    <property type="entry name" value="C3_CUB2"/>
</dbReference>
<dbReference type="SUPFAM" id="SSF50242">
    <property type="entry name" value="TIMP-like"/>
    <property type="match status" value="1"/>
</dbReference>
<feature type="signal peptide" evidence="9">
    <location>
        <begin position="1"/>
        <end position="19"/>
    </location>
</feature>
<dbReference type="InterPro" id="IPR018081">
    <property type="entry name" value="Anaphylatoxin_comp_syst"/>
</dbReference>
<dbReference type="InterPro" id="IPR001599">
    <property type="entry name" value="Macroglobln_a2"/>
</dbReference>
<dbReference type="Pfam" id="PF01835">
    <property type="entry name" value="MG2"/>
    <property type="match status" value="1"/>
</dbReference>
<dbReference type="Gene3D" id="1.50.10.20">
    <property type="match status" value="1"/>
</dbReference>
<dbReference type="OrthoDB" id="6359008at2759"/>
<sequence length="1807" mass="200188">MRVLAIFIWLISICHNLNGQITHNNRRWWRPRSDMLIRDTFVLTEPDFDFSPKFSVVAPAQLRVGSKENILVEALNVAQPITVSFTIYDYPGKSVLLWQGFVTLNAENSYGSLKTIAIDPILLRPEEKVEKYVELVTQFGTFHRREQVLKVSFLSGYIFIQTDKPVYNPGDTVRYRAFVSNVGFQAFSGTISVEIQNPDGITVHAEVQSRAHEGIYSDTYALSDMVKEGKWKIVAKFDHRKENTFSTEFEVKKYVLPAFNVTLTPLKHHLDLEDQEFVVKVSARYLYGEPVEGVAYVVFGVELNGNKIRLPTMKQVKDLNEGSATLTMEELQRAYPNIQGLVGSSIYVKASVLTSSGSDLVEAEKSGIKIVLASYELSFKGTPRIFKSGLPFDLTLRVSHHDGSPAPNVPVKINLLSDPVTVHNGIIKTSLSMPVSLYPQLITAETVMPGLKDQQQAKGILQVEAYEPHLPHRVNLLYVSKGNAEVKVGEVLNMKLHIKTFSQKERNFIQHVSYIVVNKGKILQAGKVLVAGQDVTNFPLSITPDLLPSFRLLAYYVLPWQQGGEVVTESVLVEVERQCVGKLTVGPAKGQDSDTYSPGDSFRFQIRGHPGAKVVLVAVDNAVFLLSKSRLTQSKIWDTVGRSDMGCTLRGVKNGMQMFVESGLTFESSYGVKTGSVDRCSANQRKKRSAARMNLRAQLEKKYLEESQQRCCSAGMKEIPMPYSCRRRSLYITEDWMCVLAFLECCSSYWGESLGVILPPTPTPTEPDSVEGQGPNLGIPVVPVRPGSPRMPAFGAAFPGILGEPGPPGPPGIPGPPGQPVYHGLPGLAGQPGLHGLPVPGMGVVPSERIHLQSVFVGAGLAPRRSGPGLGGVGVSALRPVEEEEEEEEDEEDYASLDDIYVRTKFFESWLWTDIKLPGVPETGARDGLASMPMVSALPDSITQWGILGISASRDTGFCVAESFNLKAWKPFFIDLRLPRTTARNEHLEVKAVLHNYMNTELQVLVYLEKTEDICSVASTGRHVQQVTVKARSSVVLPYTIIPLKVGELPLQVTATARSFAGQDAIRKTLRVVLEGIQKLDVRSYVLNPADKGDGDGRQQIRVNRAELISVVPNSLPETFVNIRGDLLADSIDNSINKDSLASLIQMPGGCVEQNLASIILPLIAAHYLDRSKQWESVGMQRREEAIKYIQAGYEKQLHYRKSDDSYPPYRSEGSSTWITAFVVKVFSMAKPFVGVDEQHICGPLVYLLKNKLLYSGAFKEDNPVFSSTLSGGLRGAESKETLTAFVLIALAEAQNAVTCSNAPVNTEFELRKSGEYLKERFPRLKRPYSVAIACYALAVSGQGCMKSMLMKAASPDQTHWPDSDNSFFTLEATGYALLALLKGGHMLEAIAPFKWLNEQRGYRGGYGTTQSTLVVLQALSEFLVKRPPEKQLSLQVELRVPGRSEMRWAFTPSLAHVARSSRVPLDQDFTVVASGNGQGVLEVVTAYNQLPDVHEKSNCNGFELDVSISESTEKRPAEVEKSYSLNISVRALGPRQVRMVILDISLPTGFEPEISDLELLSNSVERYINNFQVVDNLSDRGSLIIHLFKVSNREADILTFRLQQKFKVGLLQPSTVTAYQYYNKDKRCSVFYSPPEDKEQLSHICKDNTCRCTQGDCCVVKAVGESSSVSDREKVVCTGIHHVFKVRVLSVNTSQYDRYEMEILQVIKEGTEVGLKQQDTRVFLSHAGCREGLNLLQGQDYLIIGPPSDIWHAGSSSSGYTYILSKSTWMEHWPSSEDCVNQAAVKSKCQELETFTSKLLKTGCQN</sequence>
<dbReference type="InterPro" id="IPR036595">
    <property type="entry name" value="A-macroglobulin_rcpt-bd_sf"/>
</dbReference>
<dbReference type="Pfam" id="PF01821">
    <property type="entry name" value="ANATO"/>
    <property type="match status" value="1"/>
</dbReference>
<dbReference type="Pfam" id="PF17791">
    <property type="entry name" value="MG3"/>
    <property type="match status" value="1"/>
</dbReference>
<dbReference type="Pfam" id="PF07677">
    <property type="entry name" value="A2M_recep"/>
    <property type="match status" value="1"/>
</dbReference>
<dbReference type="SMART" id="SM01359">
    <property type="entry name" value="A2M_N_2"/>
    <property type="match status" value="1"/>
</dbReference>
<dbReference type="EMBL" id="JAICCE010000023">
    <property type="protein sequence ID" value="KAG9261136.1"/>
    <property type="molecule type" value="Genomic_DNA"/>
</dbReference>
<dbReference type="SMART" id="SM01361">
    <property type="entry name" value="A2M_recep"/>
    <property type="match status" value="1"/>
</dbReference>
<evidence type="ECO:0000256" key="2">
    <source>
        <dbReference type="ARBA" id="ARBA00010952"/>
    </source>
</evidence>
<dbReference type="InterPro" id="IPR009048">
    <property type="entry name" value="A-macroglobulin_rcpt-bd"/>
</dbReference>
<dbReference type="InterPro" id="IPR013783">
    <property type="entry name" value="Ig-like_fold"/>
</dbReference>
<dbReference type="Gene3D" id="2.60.40.690">
    <property type="entry name" value="Alpha-macroglobulin, receptor-binding domain"/>
    <property type="match status" value="1"/>
</dbReference>
<evidence type="ECO:0000256" key="1">
    <source>
        <dbReference type="ARBA" id="ARBA00004613"/>
    </source>
</evidence>
<evidence type="ECO:0000256" key="5">
    <source>
        <dbReference type="ARBA" id="ARBA00022729"/>
    </source>
</evidence>
<evidence type="ECO:0000313" key="13">
    <source>
        <dbReference type="Proteomes" id="UP000752171"/>
    </source>
</evidence>
<dbReference type="Gene3D" id="2.20.130.20">
    <property type="match status" value="1"/>
</dbReference>
<dbReference type="Gene3D" id="2.60.40.1930">
    <property type="match status" value="3"/>
</dbReference>
<dbReference type="InterPro" id="IPR008993">
    <property type="entry name" value="TIMP-like_OB-fold"/>
</dbReference>
<dbReference type="Gene3D" id="2.60.40.1940">
    <property type="match status" value="1"/>
</dbReference>
<dbReference type="InterPro" id="IPR040839">
    <property type="entry name" value="MG4"/>
</dbReference>
<dbReference type="InterPro" id="IPR008930">
    <property type="entry name" value="Terpenoid_cyclase/PrenylTrfase"/>
</dbReference>
<dbReference type="InterPro" id="IPR011626">
    <property type="entry name" value="Alpha-macroglobulin_TED"/>
</dbReference>
<dbReference type="InterPro" id="IPR047565">
    <property type="entry name" value="Alpha-macroglob_thiol-ester_cl"/>
</dbReference>
<dbReference type="FunFam" id="2.60.40.10:FF:000155">
    <property type="entry name" value="complement C3 isoform X1"/>
    <property type="match status" value="1"/>
</dbReference>
<keyword evidence="8" id="KW-0325">Glycoprotein</keyword>
<evidence type="ECO:0000256" key="8">
    <source>
        <dbReference type="ARBA" id="ARBA00023180"/>
    </source>
</evidence>
<dbReference type="FunFam" id="2.60.40.1940:FF:000001">
    <property type="entry name" value="Complement component C3"/>
    <property type="match status" value="1"/>
</dbReference>
<accession>A0A8T2KVT2</accession>
<comment type="caution">
    <text evidence="12">The sequence shown here is derived from an EMBL/GenBank/DDBJ whole genome shotgun (WGS) entry which is preliminary data.</text>
</comment>
<dbReference type="InterPro" id="IPR041425">
    <property type="entry name" value="C3/4/5_MG1"/>
</dbReference>
<feature type="domain" description="Anaphylatoxin-like" evidence="10">
    <location>
        <begin position="711"/>
        <end position="746"/>
    </location>
</feature>
<dbReference type="SMART" id="SM00643">
    <property type="entry name" value="C345C"/>
    <property type="match status" value="1"/>
</dbReference>
<evidence type="ECO:0000256" key="7">
    <source>
        <dbReference type="ARBA" id="ARBA00023157"/>
    </source>
</evidence>
<dbReference type="Pfam" id="PF01759">
    <property type="entry name" value="NTR"/>
    <property type="match status" value="1"/>
</dbReference>
<dbReference type="Gene3D" id="6.20.50.160">
    <property type="match status" value="1"/>
</dbReference>
<keyword evidence="7" id="KW-1015">Disulfide bond</keyword>
<name>A0A8T2KVT2_ASTMX</name>
<reference evidence="12 13" key="1">
    <citation type="submission" date="2021-07" db="EMBL/GenBank/DDBJ databases">
        <authorList>
            <person name="Imarazene B."/>
            <person name="Zahm M."/>
            <person name="Klopp C."/>
            <person name="Cabau C."/>
            <person name="Beille S."/>
            <person name="Jouanno E."/>
            <person name="Castinel A."/>
            <person name="Lluch J."/>
            <person name="Gil L."/>
            <person name="Kuchtly C."/>
            <person name="Lopez Roques C."/>
            <person name="Donnadieu C."/>
            <person name="Parrinello H."/>
            <person name="Journot L."/>
            <person name="Du K."/>
            <person name="Schartl M."/>
            <person name="Retaux S."/>
            <person name="Guiguen Y."/>
        </authorList>
    </citation>
    <scope>NUCLEOTIDE SEQUENCE [LARGE SCALE GENOMIC DNA]</scope>
    <source>
        <strain evidence="12">Pach_M1</strain>
        <tissue evidence="12">Testis</tissue>
    </source>
</reference>
<keyword evidence="5 9" id="KW-0732">Signal</keyword>